<protein>
    <submittedName>
        <fullName evidence="1">2'-5' RNA ligase</fullName>
    </submittedName>
</protein>
<keyword evidence="1" id="KW-0436">Ligase</keyword>
<sequence length="121" mass="13121">MPDGDTVLVSRALATVPPPGPMSLRLAGTGRFGPVIWTGLRGDVEALGAFREDVRGALEGAGFPIDERPFRPHLTITYRYDRSIATVLADYAGPPWPVEKLALVHSADGDYLPVWERPLSP</sequence>
<dbReference type="SUPFAM" id="SSF55144">
    <property type="entry name" value="LigT-like"/>
    <property type="match status" value="1"/>
</dbReference>
<gene>
    <name evidence="1" type="ORF">CLV67_12846</name>
</gene>
<organism evidence="1 2">
    <name type="scientific">Actinoplanes italicus</name>
    <dbReference type="NCBI Taxonomy" id="113567"/>
    <lineage>
        <taxon>Bacteria</taxon>
        <taxon>Bacillati</taxon>
        <taxon>Actinomycetota</taxon>
        <taxon>Actinomycetes</taxon>
        <taxon>Micromonosporales</taxon>
        <taxon>Micromonosporaceae</taxon>
        <taxon>Actinoplanes</taxon>
    </lineage>
</organism>
<accession>A0A2T0JWX0</accession>
<dbReference type="EMBL" id="PVMZ01000028">
    <property type="protein sequence ID" value="PRX12391.1"/>
    <property type="molecule type" value="Genomic_DNA"/>
</dbReference>
<dbReference type="Proteomes" id="UP000239415">
    <property type="component" value="Unassembled WGS sequence"/>
</dbReference>
<dbReference type="Gene3D" id="3.90.1140.10">
    <property type="entry name" value="Cyclic phosphodiesterase"/>
    <property type="match status" value="1"/>
</dbReference>
<dbReference type="Pfam" id="PF13563">
    <property type="entry name" value="2_5_RNA_ligase2"/>
    <property type="match status" value="1"/>
</dbReference>
<evidence type="ECO:0000313" key="2">
    <source>
        <dbReference type="Proteomes" id="UP000239415"/>
    </source>
</evidence>
<comment type="caution">
    <text evidence="1">The sequence shown here is derived from an EMBL/GenBank/DDBJ whole genome shotgun (WGS) entry which is preliminary data.</text>
</comment>
<keyword evidence="2" id="KW-1185">Reference proteome</keyword>
<name>A0A2T0JWX0_9ACTN</name>
<evidence type="ECO:0000313" key="1">
    <source>
        <dbReference type="EMBL" id="PRX12391.1"/>
    </source>
</evidence>
<proteinExistence type="predicted"/>
<dbReference type="GO" id="GO:0016874">
    <property type="term" value="F:ligase activity"/>
    <property type="evidence" value="ECO:0007669"/>
    <property type="project" value="UniProtKB-KW"/>
</dbReference>
<dbReference type="InterPro" id="IPR009097">
    <property type="entry name" value="Cyclic_Pdiesterase"/>
</dbReference>
<dbReference type="AlphaFoldDB" id="A0A2T0JWX0"/>
<reference evidence="1 2" key="1">
    <citation type="submission" date="2018-03" db="EMBL/GenBank/DDBJ databases">
        <title>Genomic Encyclopedia of Archaeal and Bacterial Type Strains, Phase II (KMG-II): from individual species to whole genera.</title>
        <authorList>
            <person name="Goeker M."/>
        </authorList>
    </citation>
    <scope>NUCLEOTIDE SEQUENCE [LARGE SCALE GENOMIC DNA]</scope>
    <source>
        <strain evidence="1 2">DSM 43146</strain>
    </source>
</reference>